<feature type="compositionally biased region" description="Basic and acidic residues" evidence="1">
    <location>
        <begin position="389"/>
        <end position="405"/>
    </location>
</feature>
<dbReference type="GeneID" id="67019112"/>
<gene>
    <name evidence="2" type="ORF">ALTATR162_LOCUS7144</name>
</gene>
<dbReference type="RefSeq" id="XP_043170706.1">
    <property type="nucleotide sequence ID" value="XM_043314771.1"/>
</dbReference>
<feature type="region of interest" description="Disordered" evidence="1">
    <location>
        <begin position="385"/>
        <end position="524"/>
    </location>
</feature>
<feature type="compositionally biased region" description="Basic and acidic residues" evidence="1">
    <location>
        <begin position="459"/>
        <end position="468"/>
    </location>
</feature>
<accession>A0A8J2I5C4</accession>
<feature type="region of interest" description="Disordered" evidence="1">
    <location>
        <begin position="720"/>
        <end position="759"/>
    </location>
</feature>
<dbReference type="EMBL" id="CAJRGZ010000022">
    <property type="protein sequence ID" value="CAG5170227.1"/>
    <property type="molecule type" value="Genomic_DNA"/>
</dbReference>
<feature type="compositionally biased region" description="Basic and acidic residues" evidence="1">
    <location>
        <begin position="354"/>
        <end position="367"/>
    </location>
</feature>
<organism evidence="2 3">
    <name type="scientific">Alternaria atra</name>
    <dbReference type="NCBI Taxonomy" id="119953"/>
    <lineage>
        <taxon>Eukaryota</taxon>
        <taxon>Fungi</taxon>
        <taxon>Dikarya</taxon>
        <taxon>Ascomycota</taxon>
        <taxon>Pezizomycotina</taxon>
        <taxon>Dothideomycetes</taxon>
        <taxon>Pleosporomycetidae</taxon>
        <taxon>Pleosporales</taxon>
        <taxon>Pleosporineae</taxon>
        <taxon>Pleosporaceae</taxon>
        <taxon>Alternaria</taxon>
        <taxon>Alternaria sect. Ulocladioides</taxon>
    </lineage>
</organism>
<evidence type="ECO:0000313" key="3">
    <source>
        <dbReference type="Proteomes" id="UP000676310"/>
    </source>
</evidence>
<feature type="compositionally biased region" description="Polar residues" evidence="1">
    <location>
        <begin position="445"/>
        <end position="457"/>
    </location>
</feature>
<keyword evidence="3" id="KW-1185">Reference proteome</keyword>
<evidence type="ECO:0000256" key="1">
    <source>
        <dbReference type="SAM" id="MobiDB-lite"/>
    </source>
</evidence>
<evidence type="ECO:0000313" key="2">
    <source>
        <dbReference type="EMBL" id="CAG5170227.1"/>
    </source>
</evidence>
<dbReference type="Proteomes" id="UP000676310">
    <property type="component" value="Unassembled WGS sequence"/>
</dbReference>
<reference evidence="2" key="1">
    <citation type="submission" date="2021-05" db="EMBL/GenBank/DDBJ databases">
        <authorList>
            <person name="Stam R."/>
        </authorList>
    </citation>
    <scope>NUCLEOTIDE SEQUENCE</scope>
    <source>
        <strain evidence="2">CS162</strain>
    </source>
</reference>
<feature type="region of interest" description="Disordered" evidence="1">
    <location>
        <begin position="545"/>
        <end position="568"/>
    </location>
</feature>
<dbReference type="AlphaFoldDB" id="A0A8J2I5C4"/>
<sequence length="759" mass="84667">MRYDDWDVILFPKDSHIPIQEFKTACYVSTEEYGGQLPTLTCYINSLPPSTPFRISVHSWAAVSKASELIEIRRKENQKVVYTVQIIVDGARVFHGFFDITSKWPQEIAHEKRSLSVNEYPTSQRKPCLEFPPFHQRTLMQNSWDARDPNGRIRIMLSEQLITKTASPGEVDLGTTNNIVCFVFQHAPKDILEQAGISWPIRNPLYLSNALERTALLSQTSPRTSWIPKACSFPGDIRMQSPTSQPSAFNLAKSQNPFPNRRSNAHLPSILHLSKPPPSFRGSGRPGVWGDTFNSLSDCADDVSMDTWSTKRTTSGSTSDLAMPGYMYASSHLSRKGPLWMPRKSQYDESTNSDWKDRQSRKEKERQLVVTLRDDQLGQIIEAMSPPKQNREMSHGFSNQRDENAGRLPTAHTYYPPKSEVVPPINRPSSASIARKSSYPDFNSALRNASNKQSPSRQRSHDVAKDRSSAISRSSISSNKENCPPLQSRFPTSLPHANRIPTPNPFAQRQPTYTSDISMRDPSPALSSLYRFNRSEVPPPTTEYAKFESAHGPSTVNIRSRKEGVASDSPRLSDQAMRHDQSLLPALNSGSQIIHKSTSKDQDRSSHNIPNLVEVIDVDAIDPHLTTNTSLDNTKLSPFKPCHKTGVSLSSIDSTGRLERQLFSALGEELGSFERHVDTTGMGPELAQALGGAAHSDLSGSTMLNPTASDFEPMIKRKRQVTLGHGDRERSPMTKKEKAELGGTEGQEEEEVVVCMRGD</sequence>
<proteinExistence type="predicted"/>
<feature type="compositionally biased region" description="Polar residues" evidence="1">
    <location>
        <begin position="505"/>
        <end position="517"/>
    </location>
</feature>
<feature type="compositionally biased region" description="Basic and acidic residues" evidence="1">
    <location>
        <begin position="725"/>
        <end position="740"/>
    </location>
</feature>
<name>A0A8J2I5C4_9PLEO</name>
<feature type="compositionally biased region" description="Low complexity" evidence="1">
    <location>
        <begin position="469"/>
        <end position="478"/>
    </location>
</feature>
<comment type="caution">
    <text evidence="2">The sequence shown here is derived from an EMBL/GenBank/DDBJ whole genome shotgun (WGS) entry which is preliminary data.</text>
</comment>
<feature type="region of interest" description="Disordered" evidence="1">
    <location>
        <begin position="337"/>
        <end position="367"/>
    </location>
</feature>
<dbReference type="OrthoDB" id="5417628at2759"/>
<protein>
    <submittedName>
        <fullName evidence="2">Uncharacterized protein</fullName>
    </submittedName>
</protein>